<dbReference type="Gene3D" id="1.10.10.410">
    <property type="match status" value="1"/>
</dbReference>
<dbReference type="SUPFAM" id="SSF89095">
    <property type="entry name" value="GatB/YqeY motif"/>
    <property type="match status" value="1"/>
</dbReference>
<dbReference type="InterPro" id="IPR019004">
    <property type="entry name" value="YqeY/Aim41"/>
</dbReference>
<dbReference type="InterPro" id="IPR003789">
    <property type="entry name" value="Asn/Gln_tRNA_amidoTrase-B-like"/>
</dbReference>
<organism evidence="1 2">
    <name type="scientific">Geobacter benzoatilyticus</name>
    <dbReference type="NCBI Taxonomy" id="2815309"/>
    <lineage>
        <taxon>Bacteria</taxon>
        <taxon>Pseudomonadati</taxon>
        <taxon>Thermodesulfobacteriota</taxon>
        <taxon>Desulfuromonadia</taxon>
        <taxon>Geobacterales</taxon>
        <taxon>Geobacteraceae</taxon>
        <taxon>Geobacter</taxon>
    </lineage>
</organism>
<dbReference type="InterPro" id="IPR023168">
    <property type="entry name" value="GatB_Yqey_C_2"/>
</dbReference>
<gene>
    <name evidence="1" type="ORF">JZM60_07630</name>
</gene>
<keyword evidence="2" id="KW-1185">Reference proteome</keyword>
<evidence type="ECO:0000313" key="1">
    <source>
        <dbReference type="EMBL" id="QSV47121.1"/>
    </source>
</evidence>
<protein>
    <submittedName>
        <fullName evidence="1">GatB/YqeY domain-containing protein</fullName>
    </submittedName>
</protein>
<dbReference type="RefSeq" id="WP_207165069.1">
    <property type="nucleotide sequence ID" value="NZ_CP071382.1"/>
</dbReference>
<accession>A0ABX7Q7N7</accession>
<evidence type="ECO:0000313" key="2">
    <source>
        <dbReference type="Proteomes" id="UP000663651"/>
    </source>
</evidence>
<dbReference type="Gene3D" id="1.10.1510.10">
    <property type="entry name" value="Uncharacterised protein YqeY/AIM41 PF09424, N-terminal domain"/>
    <property type="match status" value="1"/>
</dbReference>
<dbReference type="Pfam" id="PF09424">
    <property type="entry name" value="YqeY"/>
    <property type="match status" value="1"/>
</dbReference>
<dbReference type="PANTHER" id="PTHR28055">
    <property type="entry name" value="ALTERED INHERITANCE OF MITOCHONDRIA PROTEIN 41, MITOCHONDRIAL"/>
    <property type="match status" value="1"/>
</dbReference>
<name>A0ABX7Q7N7_9BACT</name>
<proteinExistence type="predicted"/>
<reference evidence="1 2" key="1">
    <citation type="submission" date="2021-03" db="EMBL/GenBank/DDBJ databases">
        <title>Geobacter metallireducens gen. nov. sp. nov., a microorganism capable of coupling the complete oxidation of organic compounds to the reduction of iron and other metals.</title>
        <authorList>
            <person name="Li Y."/>
        </authorList>
    </citation>
    <scope>NUCLEOTIDE SEQUENCE [LARGE SCALE GENOMIC DNA]</scope>
    <source>
        <strain evidence="1 2">Jerry-YX</strain>
    </source>
</reference>
<sequence>MLRDRLTEEMKGAMKARDDIRLSVIRLIRSSVKNREIESRHELADGEIIEVISTLVKQRRESIRMFGEAGRTDLVEKEEKELAVLLTFLPQQLTREEVESLVAKVVADCGAQGPKDMGKVMKAIMPHVAGRADGSIVSAVVKEKLA</sequence>
<dbReference type="Proteomes" id="UP000663651">
    <property type="component" value="Chromosome"/>
</dbReference>
<dbReference type="EMBL" id="CP071382">
    <property type="protein sequence ID" value="QSV47121.1"/>
    <property type="molecule type" value="Genomic_DNA"/>
</dbReference>
<dbReference type="InterPro" id="IPR042184">
    <property type="entry name" value="YqeY/Aim41_N"/>
</dbReference>
<dbReference type="PANTHER" id="PTHR28055:SF1">
    <property type="entry name" value="ALTERED INHERITANCE OF MITOCHONDRIA PROTEIN 41, MITOCHONDRIAL"/>
    <property type="match status" value="1"/>
</dbReference>